<name>A0A9W4I8L3_9EURO</name>
<keyword evidence="2" id="KW-1185">Reference proteome</keyword>
<evidence type="ECO:0000313" key="1">
    <source>
        <dbReference type="EMBL" id="CAG8236960.1"/>
    </source>
</evidence>
<comment type="caution">
    <text evidence="1">The sequence shown here is derived from an EMBL/GenBank/DDBJ whole genome shotgun (WGS) entry which is preliminary data.</text>
</comment>
<sequence length="49" mass="5667">MMQICDCVYSRFILLVPHVPIQESTMNHHFDSFGLYNVATYSKSPNISM</sequence>
<dbReference type="EMBL" id="CAJVPG010000012">
    <property type="protein sequence ID" value="CAG8236960.1"/>
    <property type="molecule type" value="Genomic_DNA"/>
</dbReference>
<accession>A0A9W4I8L3</accession>
<dbReference type="AlphaFoldDB" id="A0A9W4I8L3"/>
<proteinExistence type="predicted"/>
<dbReference type="OrthoDB" id="5876363at2759"/>
<dbReference type="Proteomes" id="UP001152649">
    <property type="component" value="Unassembled WGS sequence"/>
</dbReference>
<evidence type="ECO:0000313" key="2">
    <source>
        <dbReference type="Proteomes" id="UP001152649"/>
    </source>
</evidence>
<reference evidence="1" key="1">
    <citation type="submission" date="2021-07" db="EMBL/GenBank/DDBJ databases">
        <authorList>
            <person name="Branca A.L. A."/>
        </authorList>
    </citation>
    <scope>NUCLEOTIDE SEQUENCE</scope>
</reference>
<gene>
    <name evidence="1" type="ORF">PSALAMII_LOCUS396</name>
</gene>
<protein>
    <submittedName>
        <fullName evidence="1">Uncharacterized protein</fullName>
    </submittedName>
</protein>
<organism evidence="1 2">
    <name type="scientific">Penicillium salamii</name>
    <dbReference type="NCBI Taxonomy" id="1612424"/>
    <lineage>
        <taxon>Eukaryota</taxon>
        <taxon>Fungi</taxon>
        <taxon>Dikarya</taxon>
        <taxon>Ascomycota</taxon>
        <taxon>Pezizomycotina</taxon>
        <taxon>Eurotiomycetes</taxon>
        <taxon>Eurotiomycetidae</taxon>
        <taxon>Eurotiales</taxon>
        <taxon>Aspergillaceae</taxon>
        <taxon>Penicillium</taxon>
    </lineage>
</organism>